<name>A0A0M0GC36_SPOGL</name>
<proteinExistence type="predicted"/>
<dbReference type="AlphaFoldDB" id="A0A0M0GC36"/>
<reference evidence="2" key="1">
    <citation type="submission" date="2015-07" db="EMBL/GenBank/DDBJ databases">
        <title>Fjat-10036 dsm4.</title>
        <authorList>
            <person name="Liu B."/>
            <person name="Wang J."/>
            <person name="Zhu Y."/>
            <person name="Liu G."/>
            <person name="Chen Q."/>
            <person name="Chen Z."/>
            <person name="Lan J."/>
            <person name="Che J."/>
            <person name="Ge C."/>
            <person name="Shi H."/>
            <person name="Pan Z."/>
            <person name="Liu X."/>
        </authorList>
    </citation>
    <scope>NUCLEOTIDE SEQUENCE [LARGE SCALE GENOMIC DNA]</scope>
    <source>
        <strain evidence="2">DSM 4</strain>
    </source>
</reference>
<protein>
    <submittedName>
        <fullName evidence="1">Uncharacterized protein</fullName>
    </submittedName>
</protein>
<evidence type="ECO:0000313" key="1">
    <source>
        <dbReference type="EMBL" id="KON87450.1"/>
    </source>
</evidence>
<comment type="caution">
    <text evidence="1">The sequence shown here is derived from an EMBL/GenBank/DDBJ whole genome shotgun (WGS) entry which is preliminary data.</text>
</comment>
<evidence type="ECO:0000313" key="2">
    <source>
        <dbReference type="Proteomes" id="UP000037109"/>
    </source>
</evidence>
<dbReference type="STRING" id="1459.AF332_11840"/>
<keyword evidence="2" id="KW-1185">Reference proteome</keyword>
<gene>
    <name evidence="1" type="ORF">AF332_11840</name>
</gene>
<dbReference type="Proteomes" id="UP000037109">
    <property type="component" value="Unassembled WGS sequence"/>
</dbReference>
<dbReference type="EMBL" id="LGUF01000007">
    <property type="protein sequence ID" value="KON87450.1"/>
    <property type="molecule type" value="Genomic_DNA"/>
</dbReference>
<dbReference type="PATRIC" id="fig|1459.3.peg.2552"/>
<organism evidence="1 2">
    <name type="scientific">Sporosarcina globispora</name>
    <name type="common">Bacillus globisporus</name>
    <dbReference type="NCBI Taxonomy" id="1459"/>
    <lineage>
        <taxon>Bacteria</taxon>
        <taxon>Bacillati</taxon>
        <taxon>Bacillota</taxon>
        <taxon>Bacilli</taxon>
        <taxon>Bacillales</taxon>
        <taxon>Caryophanaceae</taxon>
        <taxon>Sporosarcina</taxon>
    </lineage>
</organism>
<accession>A0A0M0GC36</accession>
<sequence>MERHYIEEKLKQLVEELSIISKKSGLILECDPSGGINVLTMDRYDVGYLFYDSDAGKYQYIFEPNLPKTI</sequence>
<dbReference type="RefSeq" id="WP_053434804.1">
    <property type="nucleotide sequence ID" value="NZ_LGUF01000007.1"/>
</dbReference>